<protein>
    <recommendedName>
        <fullName evidence="4">YhhN-like protein</fullName>
    </recommendedName>
</protein>
<feature type="transmembrane region" description="Helical" evidence="1">
    <location>
        <begin position="6"/>
        <end position="22"/>
    </location>
</feature>
<feature type="transmembrane region" description="Helical" evidence="1">
    <location>
        <begin position="102"/>
        <end position="121"/>
    </location>
</feature>
<feature type="transmembrane region" description="Helical" evidence="1">
    <location>
        <begin position="155"/>
        <end position="177"/>
    </location>
</feature>
<dbReference type="InterPro" id="IPR014617">
    <property type="entry name" value="YphA_Bacsu"/>
</dbReference>
<feature type="transmembrane region" description="Helical" evidence="1">
    <location>
        <begin position="128"/>
        <end position="149"/>
    </location>
</feature>
<dbReference type="Proteomes" id="UP000198584">
    <property type="component" value="Unassembled WGS sequence"/>
</dbReference>
<accession>A0A1H4CLC1</accession>
<dbReference type="Pfam" id="PF24124">
    <property type="entry name" value="YphA"/>
    <property type="match status" value="1"/>
</dbReference>
<organism evidence="2 3">
    <name type="scientific">Thalassobacillus cyri</name>
    <dbReference type="NCBI Taxonomy" id="571932"/>
    <lineage>
        <taxon>Bacteria</taxon>
        <taxon>Bacillati</taxon>
        <taxon>Bacillota</taxon>
        <taxon>Bacilli</taxon>
        <taxon>Bacillales</taxon>
        <taxon>Bacillaceae</taxon>
        <taxon>Thalassobacillus</taxon>
    </lineage>
</organism>
<reference evidence="2 3" key="1">
    <citation type="submission" date="2016-10" db="EMBL/GenBank/DDBJ databases">
        <authorList>
            <person name="de Groot N.N."/>
        </authorList>
    </citation>
    <scope>NUCLEOTIDE SEQUENCE [LARGE SCALE GENOMIC DNA]</scope>
    <source>
        <strain evidence="2 3">CCM7597</strain>
    </source>
</reference>
<evidence type="ECO:0000256" key="1">
    <source>
        <dbReference type="SAM" id="Phobius"/>
    </source>
</evidence>
<feature type="transmembrane region" description="Helical" evidence="1">
    <location>
        <begin position="29"/>
        <end position="46"/>
    </location>
</feature>
<keyword evidence="1" id="KW-0812">Transmembrane</keyword>
<dbReference type="STRING" id="571932.SAMN05421743_10698"/>
<proteinExistence type="predicted"/>
<keyword evidence="3" id="KW-1185">Reference proteome</keyword>
<evidence type="ECO:0000313" key="2">
    <source>
        <dbReference type="EMBL" id="SEA61120.1"/>
    </source>
</evidence>
<dbReference type="EMBL" id="FNQR01000006">
    <property type="protein sequence ID" value="SEA61120.1"/>
    <property type="molecule type" value="Genomic_DNA"/>
</dbReference>
<name>A0A1H4CLC1_9BACI</name>
<keyword evidence="1" id="KW-1133">Transmembrane helix</keyword>
<dbReference type="AlphaFoldDB" id="A0A1H4CLC1"/>
<gene>
    <name evidence="2" type="ORF">SAMN05421743_10698</name>
</gene>
<dbReference type="RefSeq" id="WP_093044653.1">
    <property type="nucleotide sequence ID" value="NZ_FNQR01000006.1"/>
</dbReference>
<keyword evidence="1" id="KW-0472">Membrane</keyword>
<sequence length="200" mass="23275">MDVAAFYWFSWVTWIGVVFFYNDDDWKPIFSIGLLGFIFLSDSYAILHDVAFSWAFILMWCGSLWFLMKIGVTALQMVYMLLYSIMLASIQLFIFLNPVWSLFPTEIILVMLSVLMFKILDGQMRNRIFMFVFFASTGSFISSYILYLYGIVQVIGSASELIFIMKGVFIFLLIYGLQVTKKKIALAANEIKMRTERFEP</sequence>
<feature type="transmembrane region" description="Helical" evidence="1">
    <location>
        <begin position="77"/>
        <end position="96"/>
    </location>
</feature>
<dbReference type="OrthoDB" id="2965169at2"/>
<evidence type="ECO:0000313" key="3">
    <source>
        <dbReference type="Proteomes" id="UP000198584"/>
    </source>
</evidence>
<feature type="transmembrane region" description="Helical" evidence="1">
    <location>
        <begin position="52"/>
        <end position="70"/>
    </location>
</feature>
<evidence type="ECO:0008006" key="4">
    <source>
        <dbReference type="Google" id="ProtNLM"/>
    </source>
</evidence>